<comment type="caution">
    <text evidence="2">The sequence shown here is derived from an EMBL/GenBank/DDBJ whole genome shotgun (WGS) entry which is preliminary data.</text>
</comment>
<proteinExistence type="predicted"/>
<dbReference type="AlphaFoldDB" id="A0A9X1JMA9"/>
<keyword evidence="1" id="KW-0732">Signal</keyword>
<feature type="chain" id="PRO_5040964996" description="17 kDa surface antigen" evidence="1">
    <location>
        <begin position="27"/>
        <end position="309"/>
    </location>
</feature>
<feature type="signal peptide" evidence="1">
    <location>
        <begin position="1"/>
        <end position="26"/>
    </location>
</feature>
<gene>
    <name evidence="2" type="ORF">KCG46_03105</name>
</gene>
<keyword evidence="3" id="KW-1185">Reference proteome</keyword>
<dbReference type="RefSeq" id="WP_218403866.1">
    <property type="nucleotide sequence ID" value="NZ_JAGSPC010000001.1"/>
</dbReference>
<evidence type="ECO:0000313" key="3">
    <source>
        <dbReference type="Proteomes" id="UP001138681"/>
    </source>
</evidence>
<accession>A0A9X1JMA9</accession>
<sequence length="309" mass="33050">MSRTTRTFTGIALAASAATFASPALAQLSDEELSQLPSEYRSGPVQQDYTDTSVGPDGVETVVRTRRIESTAPAAGYYENDRQYATQPGYAYAHSPTASVFERDQWIDECERRTNGRGEKEKGGIIGSLLGAVAGGIIGNQVAGVGDRLGGTLIGAGTGGLGGLLLGSLIGGGKKGERYDCAAALDSYLSQYSHGGPRIATGTIPAPVMQQPPAYAYPTYAAPVHYSYAPAYSYSYAPPQQVVYVPIRYEQQQRVIVRETVREETYEVPGAARQIEVPAPAPQPIRMIKQQPVRVVPAPAPRPIKMIKQ</sequence>
<evidence type="ECO:0000313" key="2">
    <source>
        <dbReference type="EMBL" id="MBV7258563.1"/>
    </source>
</evidence>
<dbReference type="Proteomes" id="UP001138681">
    <property type="component" value="Unassembled WGS sequence"/>
</dbReference>
<evidence type="ECO:0000256" key="1">
    <source>
        <dbReference type="SAM" id="SignalP"/>
    </source>
</evidence>
<reference evidence="2" key="1">
    <citation type="submission" date="2021-04" db="EMBL/GenBank/DDBJ databases">
        <authorList>
            <person name="Pira H."/>
            <person name="Risdian C."/>
            <person name="Wink J."/>
        </authorList>
    </citation>
    <scope>NUCLEOTIDE SEQUENCE</scope>
    <source>
        <strain evidence="2">WH158</strain>
    </source>
</reference>
<organism evidence="2 3">
    <name type="scientific">Erythrobacter crassostreae</name>
    <dbReference type="NCBI Taxonomy" id="2828328"/>
    <lineage>
        <taxon>Bacteria</taxon>
        <taxon>Pseudomonadati</taxon>
        <taxon>Pseudomonadota</taxon>
        <taxon>Alphaproteobacteria</taxon>
        <taxon>Sphingomonadales</taxon>
        <taxon>Erythrobacteraceae</taxon>
        <taxon>Erythrobacter/Porphyrobacter group</taxon>
        <taxon>Erythrobacter</taxon>
    </lineage>
</organism>
<dbReference type="EMBL" id="JAGSPC010000001">
    <property type="protein sequence ID" value="MBV7258563.1"/>
    <property type="molecule type" value="Genomic_DNA"/>
</dbReference>
<evidence type="ECO:0008006" key="4">
    <source>
        <dbReference type="Google" id="ProtNLM"/>
    </source>
</evidence>
<protein>
    <recommendedName>
        <fullName evidence="4">17 kDa surface antigen</fullName>
    </recommendedName>
</protein>
<name>A0A9X1JMA9_9SPHN</name>